<protein>
    <submittedName>
        <fullName evidence="2">Uncharacterized protein</fullName>
    </submittedName>
</protein>
<dbReference type="AlphaFoldDB" id="A0A453BKX9"/>
<accession>A0A453BKX9</accession>
<organism evidence="2 3">
    <name type="scientific">Aegilops tauschii subsp. strangulata</name>
    <name type="common">Goatgrass</name>
    <dbReference type="NCBI Taxonomy" id="200361"/>
    <lineage>
        <taxon>Eukaryota</taxon>
        <taxon>Viridiplantae</taxon>
        <taxon>Streptophyta</taxon>
        <taxon>Embryophyta</taxon>
        <taxon>Tracheophyta</taxon>
        <taxon>Spermatophyta</taxon>
        <taxon>Magnoliopsida</taxon>
        <taxon>Liliopsida</taxon>
        <taxon>Poales</taxon>
        <taxon>Poaceae</taxon>
        <taxon>BOP clade</taxon>
        <taxon>Pooideae</taxon>
        <taxon>Triticodae</taxon>
        <taxon>Triticeae</taxon>
        <taxon>Triticinae</taxon>
        <taxon>Aegilops</taxon>
    </lineage>
</organism>
<sequence>MGEHNVDYNFFGGPNNFSKWMDVHTNASCPLTERSNIENLVGQFASGMTNLLGNLVHGWTAMSGGDGEEVANQFRSFVRGGTSRPTGSRARYDHNDS</sequence>
<dbReference type="Proteomes" id="UP000015105">
    <property type="component" value="Chromosome 2D"/>
</dbReference>
<evidence type="ECO:0000313" key="3">
    <source>
        <dbReference type="Proteomes" id="UP000015105"/>
    </source>
</evidence>
<reference evidence="2" key="5">
    <citation type="journal article" date="2021" name="G3 (Bethesda)">
        <title>Aegilops tauschii genome assembly Aet v5.0 features greater sequence contiguity and improved annotation.</title>
        <authorList>
            <person name="Wang L."/>
            <person name="Zhu T."/>
            <person name="Rodriguez J.C."/>
            <person name="Deal K.R."/>
            <person name="Dubcovsky J."/>
            <person name="McGuire P.E."/>
            <person name="Lux T."/>
            <person name="Spannagl M."/>
            <person name="Mayer K.F.X."/>
            <person name="Baldrich P."/>
            <person name="Meyers B.C."/>
            <person name="Huo N."/>
            <person name="Gu Y.Q."/>
            <person name="Zhou H."/>
            <person name="Devos K.M."/>
            <person name="Bennetzen J.L."/>
            <person name="Unver T."/>
            <person name="Budak H."/>
            <person name="Gulick P.J."/>
            <person name="Galiba G."/>
            <person name="Kalapos B."/>
            <person name="Nelson D.R."/>
            <person name="Li P."/>
            <person name="You F.M."/>
            <person name="Luo M.C."/>
            <person name="Dvorak J."/>
        </authorList>
    </citation>
    <scope>NUCLEOTIDE SEQUENCE [LARGE SCALE GENOMIC DNA]</scope>
    <source>
        <strain evidence="2">cv. AL8/78</strain>
    </source>
</reference>
<reference evidence="3" key="1">
    <citation type="journal article" date="2014" name="Science">
        <title>Ancient hybridizations among the ancestral genomes of bread wheat.</title>
        <authorList>
            <consortium name="International Wheat Genome Sequencing Consortium,"/>
            <person name="Marcussen T."/>
            <person name="Sandve S.R."/>
            <person name="Heier L."/>
            <person name="Spannagl M."/>
            <person name="Pfeifer M."/>
            <person name="Jakobsen K.S."/>
            <person name="Wulff B.B."/>
            <person name="Steuernagel B."/>
            <person name="Mayer K.F."/>
            <person name="Olsen O.A."/>
        </authorList>
    </citation>
    <scope>NUCLEOTIDE SEQUENCE [LARGE SCALE GENOMIC DNA]</scope>
    <source>
        <strain evidence="3">cv. AL8/78</strain>
    </source>
</reference>
<reference evidence="2" key="3">
    <citation type="journal article" date="2017" name="Nature">
        <title>Genome sequence of the progenitor of the wheat D genome Aegilops tauschii.</title>
        <authorList>
            <person name="Luo M.C."/>
            <person name="Gu Y.Q."/>
            <person name="Puiu D."/>
            <person name="Wang H."/>
            <person name="Twardziok S.O."/>
            <person name="Deal K.R."/>
            <person name="Huo N."/>
            <person name="Zhu T."/>
            <person name="Wang L."/>
            <person name="Wang Y."/>
            <person name="McGuire P.E."/>
            <person name="Liu S."/>
            <person name="Long H."/>
            <person name="Ramasamy R.K."/>
            <person name="Rodriguez J.C."/>
            <person name="Van S.L."/>
            <person name="Yuan L."/>
            <person name="Wang Z."/>
            <person name="Xia Z."/>
            <person name="Xiao L."/>
            <person name="Anderson O.D."/>
            <person name="Ouyang S."/>
            <person name="Liang Y."/>
            <person name="Zimin A.V."/>
            <person name="Pertea G."/>
            <person name="Qi P."/>
            <person name="Bennetzen J.L."/>
            <person name="Dai X."/>
            <person name="Dawson M.W."/>
            <person name="Muller H.G."/>
            <person name="Kugler K."/>
            <person name="Rivarola-Duarte L."/>
            <person name="Spannagl M."/>
            <person name="Mayer K.F.X."/>
            <person name="Lu F.H."/>
            <person name="Bevan M.W."/>
            <person name="Leroy P."/>
            <person name="Li P."/>
            <person name="You F.M."/>
            <person name="Sun Q."/>
            <person name="Liu Z."/>
            <person name="Lyons E."/>
            <person name="Wicker T."/>
            <person name="Salzberg S.L."/>
            <person name="Devos K.M."/>
            <person name="Dvorak J."/>
        </authorList>
    </citation>
    <scope>NUCLEOTIDE SEQUENCE [LARGE SCALE GENOMIC DNA]</scope>
    <source>
        <strain evidence="2">cv. AL8/78</strain>
    </source>
</reference>
<feature type="region of interest" description="Disordered" evidence="1">
    <location>
        <begin position="78"/>
        <end position="97"/>
    </location>
</feature>
<keyword evidence="3" id="KW-1185">Reference proteome</keyword>
<evidence type="ECO:0000256" key="1">
    <source>
        <dbReference type="SAM" id="MobiDB-lite"/>
    </source>
</evidence>
<name>A0A453BKX9_AEGTS</name>
<reference evidence="3" key="2">
    <citation type="journal article" date="2017" name="Nat. Plants">
        <title>The Aegilops tauschii genome reveals multiple impacts of transposons.</title>
        <authorList>
            <person name="Zhao G."/>
            <person name="Zou C."/>
            <person name="Li K."/>
            <person name="Wang K."/>
            <person name="Li T."/>
            <person name="Gao L."/>
            <person name="Zhang X."/>
            <person name="Wang H."/>
            <person name="Yang Z."/>
            <person name="Liu X."/>
            <person name="Jiang W."/>
            <person name="Mao L."/>
            <person name="Kong X."/>
            <person name="Jiao Y."/>
            <person name="Jia J."/>
        </authorList>
    </citation>
    <scope>NUCLEOTIDE SEQUENCE [LARGE SCALE GENOMIC DNA]</scope>
    <source>
        <strain evidence="3">cv. AL8/78</strain>
    </source>
</reference>
<dbReference type="EnsemblPlants" id="AET2Gv20548500.12">
    <property type="protein sequence ID" value="AET2Gv20548500.12"/>
    <property type="gene ID" value="AET2Gv20548500"/>
</dbReference>
<evidence type="ECO:0000313" key="2">
    <source>
        <dbReference type="EnsemblPlants" id="AET2Gv20548500.12"/>
    </source>
</evidence>
<proteinExistence type="predicted"/>
<dbReference type="Gramene" id="AET2Gv20548500.12">
    <property type="protein sequence ID" value="AET2Gv20548500.12"/>
    <property type="gene ID" value="AET2Gv20548500"/>
</dbReference>
<reference evidence="2" key="4">
    <citation type="submission" date="2019-03" db="UniProtKB">
        <authorList>
            <consortium name="EnsemblPlants"/>
        </authorList>
    </citation>
    <scope>IDENTIFICATION</scope>
</reference>